<evidence type="ECO:0000313" key="6">
    <source>
        <dbReference type="EMBL" id="KAK8753747.1"/>
    </source>
</evidence>
<feature type="non-terminal residue" evidence="6">
    <location>
        <position position="1"/>
    </location>
</feature>
<organism evidence="6 7">
    <name type="scientific">Cherax quadricarinatus</name>
    <name type="common">Australian red claw crayfish</name>
    <dbReference type="NCBI Taxonomy" id="27406"/>
    <lineage>
        <taxon>Eukaryota</taxon>
        <taxon>Metazoa</taxon>
        <taxon>Ecdysozoa</taxon>
        <taxon>Arthropoda</taxon>
        <taxon>Crustacea</taxon>
        <taxon>Multicrustacea</taxon>
        <taxon>Malacostraca</taxon>
        <taxon>Eumalacostraca</taxon>
        <taxon>Eucarida</taxon>
        <taxon>Decapoda</taxon>
        <taxon>Pleocyemata</taxon>
        <taxon>Astacidea</taxon>
        <taxon>Parastacoidea</taxon>
        <taxon>Parastacidae</taxon>
        <taxon>Cherax</taxon>
    </lineage>
</organism>
<keyword evidence="4" id="KW-0496">Mitochondrion</keyword>
<dbReference type="Proteomes" id="UP001445076">
    <property type="component" value="Unassembled WGS sequence"/>
</dbReference>
<dbReference type="PANTHER" id="PTHR46203">
    <property type="entry name" value="PROBABLE PEPTIDE CHAIN RELEASE FACTOR C12ORF65"/>
    <property type="match status" value="1"/>
</dbReference>
<sequence length="233" mass="27116">FEVDWRSQLLLSTEYAKMLLQCMGKNNQHWIKFWLQSTNFQLRIHNCKIANLSISNLCNFMMKHNLSNGKGFVYDTKINHAQRSFHRLTVNPYLSLTVNKTYPLQRMHTSIFCLGKNIDKSRVPILNEEDLEESFVRGSGPGGQSVNKTSSACVIKHIPTGFVVKCHEQRSLQRNRVRARQLMINKLDIHFNGEMSVEAQHKRIQDVKNSKALKKSLKRESMKKAWKEREGIE</sequence>
<feature type="domain" description="Prokaryotic-type class I peptide chain release factors" evidence="5">
    <location>
        <begin position="126"/>
        <end position="214"/>
    </location>
</feature>
<name>A0AAW0YQ29_CHEQU</name>
<evidence type="ECO:0000256" key="1">
    <source>
        <dbReference type="ARBA" id="ARBA00004173"/>
    </source>
</evidence>
<gene>
    <name evidence="6" type="ORF">OTU49_001429</name>
</gene>
<keyword evidence="3" id="KW-0809">Transit peptide</keyword>
<dbReference type="InterPro" id="IPR000352">
    <property type="entry name" value="Pep_chain_release_fac_I"/>
</dbReference>
<dbReference type="GO" id="GO:0005739">
    <property type="term" value="C:mitochondrion"/>
    <property type="evidence" value="ECO:0007669"/>
    <property type="project" value="UniProtKB-SubCell"/>
</dbReference>
<keyword evidence="7" id="KW-1185">Reference proteome</keyword>
<dbReference type="InterPro" id="IPR045853">
    <property type="entry name" value="Pep_chain_release_fac_I_sf"/>
</dbReference>
<comment type="similarity">
    <text evidence="2">Belongs to the prokaryotic/mitochondrial release factor family.</text>
</comment>
<evidence type="ECO:0000256" key="4">
    <source>
        <dbReference type="ARBA" id="ARBA00023128"/>
    </source>
</evidence>
<comment type="caution">
    <text evidence="6">The sequence shown here is derived from an EMBL/GenBank/DDBJ whole genome shotgun (WGS) entry which is preliminary data.</text>
</comment>
<dbReference type="EMBL" id="JARKIK010000002">
    <property type="protein sequence ID" value="KAK8753747.1"/>
    <property type="molecule type" value="Genomic_DNA"/>
</dbReference>
<dbReference type="SUPFAM" id="SSF75620">
    <property type="entry name" value="Release factor"/>
    <property type="match status" value="1"/>
</dbReference>
<dbReference type="Gene3D" id="3.30.160.20">
    <property type="match status" value="1"/>
</dbReference>
<dbReference type="InterPro" id="IPR052405">
    <property type="entry name" value="Mito_Transl_Release_Factor"/>
</dbReference>
<accession>A0AAW0YQ29</accession>
<dbReference type="AlphaFoldDB" id="A0AAW0YQ29"/>
<evidence type="ECO:0000259" key="5">
    <source>
        <dbReference type="Pfam" id="PF00472"/>
    </source>
</evidence>
<protein>
    <recommendedName>
        <fullName evidence="5">Prokaryotic-type class I peptide chain release factors domain-containing protein</fullName>
    </recommendedName>
</protein>
<proteinExistence type="inferred from homology"/>
<dbReference type="PANTHER" id="PTHR46203:SF1">
    <property type="entry name" value="MITOCHONDRIAL TRANSLATION RELEASE FACTOR IN RESCUE"/>
    <property type="match status" value="1"/>
</dbReference>
<evidence type="ECO:0000256" key="2">
    <source>
        <dbReference type="ARBA" id="ARBA00010835"/>
    </source>
</evidence>
<dbReference type="GO" id="GO:0003747">
    <property type="term" value="F:translation release factor activity"/>
    <property type="evidence" value="ECO:0007669"/>
    <property type="project" value="InterPro"/>
</dbReference>
<comment type="subcellular location">
    <subcellularLocation>
        <location evidence="1">Mitochondrion</location>
    </subcellularLocation>
</comment>
<evidence type="ECO:0000313" key="7">
    <source>
        <dbReference type="Proteomes" id="UP001445076"/>
    </source>
</evidence>
<evidence type="ECO:0000256" key="3">
    <source>
        <dbReference type="ARBA" id="ARBA00022946"/>
    </source>
</evidence>
<dbReference type="Pfam" id="PF00472">
    <property type="entry name" value="RF-1"/>
    <property type="match status" value="1"/>
</dbReference>
<reference evidence="6 7" key="1">
    <citation type="journal article" date="2024" name="BMC Genomics">
        <title>Genome assembly of redclaw crayfish (Cherax quadricarinatus) provides insights into its immune adaptation and hypoxia tolerance.</title>
        <authorList>
            <person name="Liu Z."/>
            <person name="Zheng J."/>
            <person name="Li H."/>
            <person name="Fang K."/>
            <person name="Wang S."/>
            <person name="He J."/>
            <person name="Zhou D."/>
            <person name="Weng S."/>
            <person name="Chi M."/>
            <person name="Gu Z."/>
            <person name="He J."/>
            <person name="Li F."/>
            <person name="Wang M."/>
        </authorList>
    </citation>
    <scope>NUCLEOTIDE SEQUENCE [LARGE SCALE GENOMIC DNA]</scope>
    <source>
        <strain evidence="6">ZL_2023a</strain>
    </source>
</reference>